<name>A0A7S0LTR1_9CRYP</name>
<evidence type="ECO:0000313" key="1">
    <source>
        <dbReference type="EMBL" id="CAD8622530.1"/>
    </source>
</evidence>
<accession>A0A7S0LTR1</accession>
<organism evidence="1">
    <name type="scientific">Cryptomonas curvata</name>
    <dbReference type="NCBI Taxonomy" id="233186"/>
    <lineage>
        <taxon>Eukaryota</taxon>
        <taxon>Cryptophyceae</taxon>
        <taxon>Cryptomonadales</taxon>
        <taxon>Cryptomonadaceae</taxon>
        <taxon>Cryptomonas</taxon>
    </lineage>
</organism>
<protein>
    <recommendedName>
        <fullName evidence="2">Phosphoribosylanthranilate isomerase</fullName>
    </recommendedName>
</protein>
<reference evidence="1" key="1">
    <citation type="submission" date="2021-01" db="EMBL/GenBank/DDBJ databases">
        <authorList>
            <person name="Corre E."/>
            <person name="Pelletier E."/>
            <person name="Niang G."/>
            <person name="Scheremetjew M."/>
            <person name="Finn R."/>
            <person name="Kale V."/>
            <person name="Holt S."/>
            <person name="Cochrane G."/>
            <person name="Meng A."/>
            <person name="Brown T."/>
            <person name="Cohen L."/>
        </authorList>
    </citation>
    <scope>NUCLEOTIDE SEQUENCE</scope>
    <source>
        <strain evidence="1">CCAP979/52</strain>
    </source>
</reference>
<sequence>MSLNLSLQCIGFCGVDDSVDPRLLAAVSQRYDWVEWGVLFRDDMQGKPRFATFEWLDDLNSINRSRFMKLAAHLCSKYITQLLNGDTTFVKFLRDTHGFRRFQLNATAANNVDSSSLGPTEAAALRKAAEELSDVEFIIQRNEETKALWEGLLSSVPPNVSFLFDESKGRGTVLTEYPPPPPQGVRFGYTGGLGPDNLKRQLELMASAGAGREIWVDMESSMRTRLADGGDVFDVAKAVRCVRAVIELGLKPEAA</sequence>
<proteinExistence type="predicted"/>
<evidence type="ECO:0008006" key="2">
    <source>
        <dbReference type="Google" id="ProtNLM"/>
    </source>
</evidence>
<dbReference type="EMBL" id="HBEZ01000446">
    <property type="protein sequence ID" value="CAD8622530.1"/>
    <property type="molecule type" value="Transcribed_RNA"/>
</dbReference>
<dbReference type="AlphaFoldDB" id="A0A7S0LTR1"/>
<gene>
    <name evidence="1" type="ORF">CCUR1050_LOCUS204</name>
</gene>